<dbReference type="Proteomes" id="UP000037035">
    <property type="component" value="Unassembled WGS sequence"/>
</dbReference>
<keyword evidence="1" id="KW-0812">Transmembrane</keyword>
<evidence type="ECO:0000256" key="1">
    <source>
        <dbReference type="SAM" id="Phobius"/>
    </source>
</evidence>
<comment type="caution">
    <text evidence="2">The sequence shown here is derived from an EMBL/GenBank/DDBJ whole genome shotgun (WGS) entry which is preliminary data.</text>
</comment>
<dbReference type="EMBL" id="LAVV01012626">
    <property type="protein sequence ID" value="KNZ46492.1"/>
    <property type="molecule type" value="Genomic_DNA"/>
</dbReference>
<keyword evidence="1" id="KW-1133">Transmembrane helix</keyword>
<keyword evidence="1" id="KW-0472">Membrane</keyword>
<dbReference type="VEuPathDB" id="FungiDB:VP01_7218g1"/>
<proteinExistence type="predicted"/>
<reference evidence="2 3" key="1">
    <citation type="submission" date="2015-08" db="EMBL/GenBank/DDBJ databases">
        <title>Next Generation Sequencing and Analysis of the Genome of Puccinia sorghi L Schw, the Causal Agent of Maize Common Rust.</title>
        <authorList>
            <person name="Rochi L."/>
            <person name="Burguener G."/>
            <person name="Darino M."/>
            <person name="Turjanski A."/>
            <person name="Kreff E."/>
            <person name="Dieguez M.J."/>
            <person name="Sacco F."/>
        </authorList>
    </citation>
    <scope>NUCLEOTIDE SEQUENCE [LARGE SCALE GENOMIC DNA]</scope>
    <source>
        <strain evidence="2 3">RO10H11247</strain>
    </source>
</reference>
<evidence type="ECO:0000313" key="2">
    <source>
        <dbReference type="EMBL" id="KNZ46492.1"/>
    </source>
</evidence>
<feature type="transmembrane region" description="Helical" evidence="1">
    <location>
        <begin position="160"/>
        <end position="182"/>
    </location>
</feature>
<keyword evidence="3" id="KW-1185">Reference proteome</keyword>
<evidence type="ECO:0000313" key="3">
    <source>
        <dbReference type="Proteomes" id="UP000037035"/>
    </source>
</evidence>
<accession>A0A0L6UE32</accession>
<dbReference type="AlphaFoldDB" id="A0A0L6UE32"/>
<gene>
    <name evidence="2" type="ORF">VP01_7218g1</name>
</gene>
<dbReference type="OrthoDB" id="3268055at2759"/>
<sequence length="191" mass="21333">SGNSANCPKLYSATSMETSLPAPLHLLHTRWRQDHIHADQAVRRHRQMGPTTQPAAKFISSLNGYFLDPERKFKAQQALHTFKQSGNVDDDILVSLYCGRLKENIQLAIISSGKAFPTLPNIQALAMKLGNKLEANCSHTFKISPPTHSTTATCWNYSPYFLFLLVSCDILPFTVPVFSAYLSRVELQAQL</sequence>
<name>A0A0L6UE32_9BASI</name>
<protein>
    <submittedName>
        <fullName evidence="2">Uncharacterized protein</fullName>
    </submittedName>
</protein>
<organism evidence="2 3">
    <name type="scientific">Puccinia sorghi</name>
    <dbReference type="NCBI Taxonomy" id="27349"/>
    <lineage>
        <taxon>Eukaryota</taxon>
        <taxon>Fungi</taxon>
        <taxon>Dikarya</taxon>
        <taxon>Basidiomycota</taxon>
        <taxon>Pucciniomycotina</taxon>
        <taxon>Pucciniomycetes</taxon>
        <taxon>Pucciniales</taxon>
        <taxon>Pucciniaceae</taxon>
        <taxon>Puccinia</taxon>
    </lineage>
</organism>
<feature type="non-terminal residue" evidence="2">
    <location>
        <position position="1"/>
    </location>
</feature>